<sequence length="172" mass="19894">MPRLKLTDTERLILANQYEILAALKSDDSYSRIAEELRDGHEWLYQEHFDYLSPNLHEEDAEFVVTILGIYSDLRDSYEQLADKSGIEPHQVQFPGFDGNNEGELLAFARALRKSDRFIDTLPEHGKNSHMPTRDIYGRMIAKWDELGKPHFPLSKEQIAELLAARTHPSNR</sequence>
<dbReference type="EMBL" id="CP107241">
    <property type="protein sequence ID" value="WAH64593.1"/>
    <property type="molecule type" value="Genomic_DNA"/>
</dbReference>
<dbReference type="SUPFAM" id="SSF116960">
    <property type="entry name" value="YfbU-like"/>
    <property type="match status" value="1"/>
</dbReference>
<proteinExistence type="predicted"/>
<reference evidence="1" key="1">
    <citation type="submission" date="2022-10" db="EMBL/GenBank/DDBJ databases">
        <title>Complete genome sequence resource for Xanthomonas hortorum isolated from Greek Oregano.</title>
        <authorList>
            <person name="Gonzalez-Tobon J."/>
            <person name="Helmann T.C."/>
            <person name="Daughtrey M."/>
            <person name="Stodghill P.V."/>
            <person name="Filiatrault M.J."/>
        </authorList>
    </citation>
    <scope>NUCLEOTIDE SEQUENCE</scope>
    <source>
        <strain evidence="1">Oregano 108</strain>
    </source>
</reference>
<evidence type="ECO:0000313" key="2">
    <source>
        <dbReference type="Proteomes" id="UP001164737"/>
    </source>
</evidence>
<dbReference type="InterPro" id="IPR023145">
    <property type="entry name" value="YfbU_helix-hairpin_sf"/>
</dbReference>
<dbReference type="Gene3D" id="1.10.3190.10">
    <property type="entry name" value="yfbu gene product, domain 2"/>
    <property type="match status" value="1"/>
</dbReference>
<dbReference type="Pfam" id="PF03887">
    <property type="entry name" value="YfbU"/>
    <property type="match status" value="1"/>
</dbReference>
<accession>A0AA47ICQ5</accession>
<dbReference type="InterPro" id="IPR023146">
    <property type="entry name" value="YfbU_alpha-helical_sf"/>
</dbReference>
<dbReference type="InterPro" id="IPR005587">
    <property type="entry name" value="UPF0304_YfbU"/>
</dbReference>
<dbReference type="NCBIfam" id="NF003936">
    <property type="entry name" value="PRK05445.1"/>
    <property type="match status" value="1"/>
</dbReference>
<organism evidence="1 2">
    <name type="scientific">Xanthomonas hortorum</name>
    <dbReference type="NCBI Taxonomy" id="56454"/>
    <lineage>
        <taxon>Bacteria</taxon>
        <taxon>Pseudomonadati</taxon>
        <taxon>Pseudomonadota</taxon>
        <taxon>Gammaproteobacteria</taxon>
        <taxon>Lysobacterales</taxon>
        <taxon>Lysobacteraceae</taxon>
        <taxon>Xanthomonas</taxon>
    </lineage>
</organism>
<dbReference type="RefSeq" id="WP_268213631.1">
    <property type="nucleotide sequence ID" value="NZ_CP107241.1"/>
</dbReference>
<name>A0AA47ICQ5_9XANT</name>
<dbReference type="Gene3D" id="1.10.287.680">
    <property type="entry name" value="Helix hairpin bin"/>
    <property type="match status" value="1"/>
</dbReference>
<gene>
    <name evidence="1" type="ORF">OEG85_00910</name>
</gene>
<dbReference type="AlphaFoldDB" id="A0AA47ICQ5"/>
<evidence type="ECO:0000313" key="1">
    <source>
        <dbReference type="EMBL" id="WAH64593.1"/>
    </source>
</evidence>
<dbReference type="Proteomes" id="UP001164737">
    <property type="component" value="Chromosome"/>
</dbReference>
<protein>
    <submittedName>
        <fullName evidence="1">YfbU family protein</fullName>
    </submittedName>
</protein>